<gene>
    <name evidence="2" type="ORF">GCM10009111_20510</name>
</gene>
<dbReference type="SUPFAM" id="SSF111369">
    <property type="entry name" value="HlyD-like secretion proteins"/>
    <property type="match status" value="1"/>
</dbReference>
<dbReference type="Proteomes" id="UP001500021">
    <property type="component" value="Unassembled WGS sequence"/>
</dbReference>
<dbReference type="PANTHER" id="PTHR30469">
    <property type="entry name" value="MULTIDRUG RESISTANCE PROTEIN MDTA"/>
    <property type="match status" value="1"/>
</dbReference>
<reference evidence="2 3" key="1">
    <citation type="journal article" date="2019" name="Int. J. Syst. Evol. Microbiol.">
        <title>The Global Catalogue of Microorganisms (GCM) 10K type strain sequencing project: providing services to taxonomists for standard genome sequencing and annotation.</title>
        <authorList>
            <consortium name="The Broad Institute Genomics Platform"/>
            <consortium name="The Broad Institute Genome Sequencing Center for Infectious Disease"/>
            <person name="Wu L."/>
            <person name="Ma J."/>
        </authorList>
    </citation>
    <scope>NUCLEOTIDE SEQUENCE [LARGE SCALE GENOMIC DNA]</scope>
    <source>
        <strain evidence="2 3">JCM 15608</strain>
    </source>
</reference>
<dbReference type="PANTHER" id="PTHR30469:SF15">
    <property type="entry name" value="HLYD FAMILY OF SECRETION PROTEINS"/>
    <property type="match status" value="1"/>
</dbReference>
<evidence type="ECO:0000256" key="1">
    <source>
        <dbReference type="ARBA" id="ARBA00009477"/>
    </source>
</evidence>
<protein>
    <submittedName>
        <fullName evidence="2">Efflux RND transporter periplasmic adaptor subunit</fullName>
    </submittedName>
</protein>
<sequence length="340" mass="37640">MIYCFFSNISHAQSYKVNAIKAEPFIYEINRTGKLAFKRTLNLSFKTSGFLEELNVDEGDRFSAGQILAELDAFELIAEKNSTYASLLQAKQNVQRTELLLAKKLSSQQALDNAKTAVETTRARYKVAQYNLTKAQLIAPFNGVVLRRFTELGELQNPSQTALQLAALTDNLVARVTVTTNEIGMVTLNQKVNVNLTPYGKVTGFISKIPVIADQSSQLFTLEVLLPDIDATKVAVGQFVDVMINTKSEYYTYRLPIAALNSIDDEGNALITLINNDNQNESSPNHYTQAFKIIKLSNDYIYLAAQAGSLPLFVVTNGWQKLLNDSATESITTNTSASHE</sequence>
<accession>A0ABN1L7I5</accession>
<dbReference type="InterPro" id="IPR006143">
    <property type="entry name" value="RND_pump_MFP"/>
</dbReference>
<evidence type="ECO:0000313" key="2">
    <source>
        <dbReference type="EMBL" id="GAA0818165.1"/>
    </source>
</evidence>
<dbReference type="NCBIfam" id="TIGR01730">
    <property type="entry name" value="RND_mfp"/>
    <property type="match status" value="1"/>
</dbReference>
<dbReference type="EMBL" id="BAAAFA010000006">
    <property type="protein sequence ID" value="GAA0818165.1"/>
    <property type="molecule type" value="Genomic_DNA"/>
</dbReference>
<evidence type="ECO:0000313" key="3">
    <source>
        <dbReference type="Proteomes" id="UP001500021"/>
    </source>
</evidence>
<dbReference type="Gene3D" id="2.40.50.100">
    <property type="match status" value="1"/>
</dbReference>
<name>A0ABN1L7I5_9GAMM</name>
<organism evidence="2 3">
    <name type="scientific">Colwellia asteriadis</name>
    <dbReference type="NCBI Taxonomy" id="517723"/>
    <lineage>
        <taxon>Bacteria</taxon>
        <taxon>Pseudomonadati</taxon>
        <taxon>Pseudomonadota</taxon>
        <taxon>Gammaproteobacteria</taxon>
        <taxon>Alteromonadales</taxon>
        <taxon>Colwelliaceae</taxon>
        <taxon>Colwellia</taxon>
    </lineage>
</organism>
<dbReference type="Gene3D" id="1.10.287.470">
    <property type="entry name" value="Helix hairpin bin"/>
    <property type="match status" value="1"/>
</dbReference>
<proteinExistence type="inferred from homology"/>
<comment type="caution">
    <text evidence="2">The sequence shown here is derived from an EMBL/GenBank/DDBJ whole genome shotgun (WGS) entry which is preliminary data.</text>
</comment>
<keyword evidence="3" id="KW-1185">Reference proteome</keyword>
<comment type="similarity">
    <text evidence="1">Belongs to the membrane fusion protein (MFP) (TC 8.A.1) family.</text>
</comment>